<keyword evidence="2" id="KW-0677">Repeat</keyword>
<keyword evidence="6" id="KW-1185">Reference proteome</keyword>
<accession>A0AAV2R000</accession>
<feature type="region of interest" description="Disordered" evidence="3">
    <location>
        <begin position="1"/>
        <end position="56"/>
    </location>
</feature>
<dbReference type="Proteomes" id="UP001497623">
    <property type="component" value="Unassembled WGS sequence"/>
</dbReference>
<dbReference type="GO" id="GO:0032040">
    <property type="term" value="C:small-subunit processome"/>
    <property type="evidence" value="ECO:0007669"/>
    <property type="project" value="TreeGrafter"/>
</dbReference>
<proteinExistence type="predicted"/>
<feature type="non-terminal residue" evidence="5">
    <location>
        <position position="350"/>
    </location>
</feature>
<feature type="domain" description="Small-subunit processome Utp12" evidence="4">
    <location>
        <begin position="196"/>
        <end position="298"/>
    </location>
</feature>
<feature type="non-terminal residue" evidence="5">
    <location>
        <position position="1"/>
    </location>
</feature>
<dbReference type="InterPro" id="IPR027145">
    <property type="entry name" value="PWP2"/>
</dbReference>
<protein>
    <recommendedName>
        <fullName evidence="4">Small-subunit processome Utp12 domain-containing protein</fullName>
    </recommendedName>
</protein>
<evidence type="ECO:0000313" key="6">
    <source>
        <dbReference type="Proteomes" id="UP001497623"/>
    </source>
</evidence>
<feature type="compositionally biased region" description="Basic and acidic residues" evidence="3">
    <location>
        <begin position="1"/>
        <end position="28"/>
    </location>
</feature>
<evidence type="ECO:0000313" key="5">
    <source>
        <dbReference type="EMBL" id="CAL4106663.1"/>
    </source>
</evidence>
<dbReference type="PANTHER" id="PTHR19858">
    <property type="entry name" value="WD40 REPEAT PROTEIN"/>
    <property type="match status" value="1"/>
</dbReference>
<dbReference type="AlphaFoldDB" id="A0AAV2R000"/>
<dbReference type="GO" id="GO:0000462">
    <property type="term" value="P:maturation of SSU-rRNA from tricistronic rRNA transcript (SSU-rRNA, 5.8S rRNA, LSU-rRNA)"/>
    <property type="evidence" value="ECO:0007669"/>
    <property type="project" value="TreeGrafter"/>
</dbReference>
<dbReference type="PANTHER" id="PTHR19858:SF0">
    <property type="entry name" value="PERIODIC TRYPTOPHAN PROTEIN 2 HOMOLOG"/>
    <property type="match status" value="1"/>
</dbReference>
<evidence type="ECO:0000256" key="2">
    <source>
        <dbReference type="ARBA" id="ARBA00022737"/>
    </source>
</evidence>
<feature type="region of interest" description="Disordered" evidence="3">
    <location>
        <begin position="321"/>
        <end position="350"/>
    </location>
</feature>
<dbReference type="Pfam" id="PF04003">
    <property type="entry name" value="Utp12"/>
    <property type="match status" value="1"/>
</dbReference>
<name>A0AAV2R000_MEGNR</name>
<evidence type="ECO:0000259" key="4">
    <source>
        <dbReference type="Pfam" id="PF04003"/>
    </source>
</evidence>
<sequence>GAEEPRELDRKRMRDEEKKNEEKVDDSKSNTGSPVSKLNEGINSPDAKKLRNDEGLQTINLNGQEPEKKKMEVIQEMKNDLEEVVVDNKIISKLIENIDEEKDDNRNVDIQLIARRENCPREIFRSELHSSKSLEPSSRSWACCSSEGLLVYSLDNDWLFDPLQLDITNTPSAVKQKLHKKEYSTALMMAIRLNMKSLKQEVIESIPLDSVEVVVSSLSQLYVESLLSYIGEVLESSPHMGLYCQWAAALVTTHGQTIKVRSQHIMSQLNGLQRALTTHHTNLSKVCSHNEYMMKYLLAQSALRHKRLRKSSISLSGTVDDQNMADLTSDSESNPANEMRDMFEDEGIEA</sequence>
<feature type="compositionally biased region" description="Polar residues" evidence="3">
    <location>
        <begin position="321"/>
        <end position="336"/>
    </location>
</feature>
<dbReference type="GO" id="GO:0034388">
    <property type="term" value="C:Pwp2p-containing subcomplex of 90S preribosome"/>
    <property type="evidence" value="ECO:0007669"/>
    <property type="project" value="TreeGrafter"/>
</dbReference>
<gene>
    <name evidence="5" type="ORF">MNOR_LOCUS18383</name>
</gene>
<comment type="caution">
    <text evidence="5">The sequence shown here is derived from an EMBL/GenBank/DDBJ whole genome shotgun (WGS) entry which is preliminary data.</text>
</comment>
<reference evidence="5 6" key="1">
    <citation type="submission" date="2024-05" db="EMBL/GenBank/DDBJ databases">
        <authorList>
            <person name="Wallberg A."/>
        </authorList>
    </citation>
    <scope>NUCLEOTIDE SEQUENCE [LARGE SCALE GENOMIC DNA]</scope>
</reference>
<dbReference type="GO" id="GO:0000028">
    <property type="term" value="P:ribosomal small subunit assembly"/>
    <property type="evidence" value="ECO:0007669"/>
    <property type="project" value="TreeGrafter"/>
</dbReference>
<dbReference type="InterPro" id="IPR007148">
    <property type="entry name" value="SSU_processome_Utp12"/>
</dbReference>
<evidence type="ECO:0000256" key="3">
    <source>
        <dbReference type="SAM" id="MobiDB-lite"/>
    </source>
</evidence>
<evidence type="ECO:0000256" key="1">
    <source>
        <dbReference type="ARBA" id="ARBA00022574"/>
    </source>
</evidence>
<keyword evidence="1" id="KW-0853">WD repeat</keyword>
<organism evidence="5 6">
    <name type="scientific">Meganyctiphanes norvegica</name>
    <name type="common">Northern krill</name>
    <name type="synonym">Thysanopoda norvegica</name>
    <dbReference type="NCBI Taxonomy" id="48144"/>
    <lineage>
        <taxon>Eukaryota</taxon>
        <taxon>Metazoa</taxon>
        <taxon>Ecdysozoa</taxon>
        <taxon>Arthropoda</taxon>
        <taxon>Crustacea</taxon>
        <taxon>Multicrustacea</taxon>
        <taxon>Malacostraca</taxon>
        <taxon>Eumalacostraca</taxon>
        <taxon>Eucarida</taxon>
        <taxon>Euphausiacea</taxon>
        <taxon>Euphausiidae</taxon>
        <taxon>Meganyctiphanes</taxon>
    </lineage>
</organism>
<dbReference type="EMBL" id="CAXKWB010013109">
    <property type="protein sequence ID" value="CAL4106663.1"/>
    <property type="molecule type" value="Genomic_DNA"/>
</dbReference>